<evidence type="ECO:0000256" key="5">
    <source>
        <dbReference type="ARBA" id="ARBA00022989"/>
    </source>
</evidence>
<dbReference type="OrthoDB" id="63113at2759"/>
<keyword evidence="9" id="KW-1185">Reference proteome</keyword>
<dbReference type="GO" id="GO:0005783">
    <property type="term" value="C:endoplasmic reticulum"/>
    <property type="evidence" value="ECO:0000318"/>
    <property type="project" value="GO_Central"/>
</dbReference>
<evidence type="ECO:0000313" key="8">
    <source>
        <dbReference type="EMBL" id="KMZ71886.1"/>
    </source>
</evidence>
<evidence type="ECO:0000313" key="9">
    <source>
        <dbReference type="Proteomes" id="UP000036987"/>
    </source>
</evidence>
<feature type="transmembrane region" description="Helical" evidence="7">
    <location>
        <begin position="143"/>
        <end position="176"/>
    </location>
</feature>
<gene>
    <name evidence="8" type="ORF">ZOSMA_172G00130</name>
</gene>
<dbReference type="STRING" id="29655.A0A0K9PSC2"/>
<accession>A0A0K9PSC2</accession>
<keyword evidence="6 7" id="KW-0472">Membrane</keyword>
<dbReference type="PANTHER" id="PTHR19317:SF0">
    <property type="entry name" value="PRENYLATED RAB ACCEPTOR PROTEIN 1"/>
    <property type="match status" value="1"/>
</dbReference>
<dbReference type="Proteomes" id="UP000036987">
    <property type="component" value="Unassembled WGS sequence"/>
</dbReference>
<feature type="transmembrane region" description="Helical" evidence="7">
    <location>
        <begin position="83"/>
        <end position="101"/>
    </location>
</feature>
<dbReference type="EMBL" id="LFYR01000650">
    <property type="protein sequence ID" value="KMZ71886.1"/>
    <property type="molecule type" value="Genomic_DNA"/>
</dbReference>
<keyword evidence="7" id="KW-0813">Transport</keyword>
<keyword evidence="5 7" id="KW-1133">Transmembrane helix</keyword>
<evidence type="ECO:0000256" key="7">
    <source>
        <dbReference type="RuleBase" id="RU363107"/>
    </source>
</evidence>
<dbReference type="OMA" id="VNYVCIV"/>
<dbReference type="AlphaFoldDB" id="A0A0K9PSC2"/>
<dbReference type="GO" id="GO:0016192">
    <property type="term" value="P:vesicle-mediated transport"/>
    <property type="evidence" value="ECO:0000318"/>
    <property type="project" value="GO_Central"/>
</dbReference>
<name>A0A0K9PSC2_ZOSMR</name>
<comment type="similarity">
    <text evidence="3 7">Belongs to the PRA1 family.</text>
</comment>
<dbReference type="GO" id="GO:0005794">
    <property type="term" value="C:Golgi apparatus"/>
    <property type="evidence" value="ECO:0000318"/>
    <property type="project" value="GO_Central"/>
</dbReference>
<evidence type="ECO:0000256" key="6">
    <source>
        <dbReference type="ARBA" id="ARBA00023136"/>
    </source>
</evidence>
<evidence type="ECO:0000256" key="3">
    <source>
        <dbReference type="ARBA" id="ARBA00006483"/>
    </source>
</evidence>
<comment type="subcellular location">
    <subcellularLocation>
        <location evidence="2 7">Membrane</location>
        <topology evidence="2 7">Multi-pass membrane protein</topology>
    </subcellularLocation>
</comment>
<dbReference type="Pfam" id="PF03208">
    <property type="entry name" value="PRA1"/>
    <property type="match status" value="1"/>
</dbReference>
<feature type="transmembrane region" description="Helical" evidence="7">
    <location>
        <begin position="107"/>
        <end position="123"/>
    </location>
</feature>
<dbReference type="InterPro" id="IPR004895">
    <property type="entry name" value="Prenylated_rab_accept_PRA1"/>
</dbReference>
<sequence length="221" mass="23758">MASTAPPIIPISATTAGSGQMPQQPAAPINNPAFRQFISRFSDSIRASLVNQRPWHELVDRSAFSRPDSLSEATSRIRKNVSYFRINYIALFALTLAITLISNPFSLVVILALLASWCFLYLFRPSDSPLVIFGRDFSDRETLVGLVVLSVVALFLTSVASLLMSAVTVAVLIVGVHGAFRVPEDLFLDDPEGGNVTSGFLSFFGGAPGLNTAVQVPAGRV</sequence>
<evidence type="ECO:0000256" key="1">
    <source>
        <dbReference type="ARBA" id="ARBA00002501"/>
    </source>
</evidence>
<proteinExistence type="inferred from homology"/>
<dbReference type="PANTHER" id="PTHR19317">
    <property type="entry name" value="PRENYLATED RAB ACCEPTOR 1-RELATED"/>
    <property type="match status" value="1"/>
</dbReference>
<comment type="caution">
    <text evidence="8">The sequence shown here is derived from an EMBL/GenBank/DDBJ whole genome shotgun (WGS) entry which is preliminary data.</text>
</comment>
<organism evidence="8 9">
    <name type="scientific">Zostera marina</name>
    <name type="common">Eelgrass</name>
    <dbReference type="NCBI Taxonomy" id="29655"/>
    <lineage>
        <taxon>Eukaryota</taxon>
        <taxon>Viridiplantae</taxon>
        <taxon>Streptophyta</taxon>
        <taxon>Embryophyta</taxon>
        <taxon>Tracheophyta</taxon>
        <taxon>Spermatophyta</taxon>
        <taxon>Magnoliopsida</taxon>
        <taxon>Liliopsida</taxon>
        <taxon>Zosteraceae</taxon>
        <taxon>Zostera</taxon>
    </lineage>
</organism>
<evidence type="ECO:0000256" key="2">
    <source>
        <dbReference type="ARBA" id="ARBA00004141"/>
    </source>
</evidence>
<protein>
    <recommendedName>
        <fullName evidence="7">PRA1 family protein</fullName>
    </recommendedName>
</protein>
<evidence type="ECO:0000256" key="4">
    <source>
        <dbReference type="ARBA" id="ARBA00022692"/>
    </source>
</evidence>
<keyword evidence="4 7" id="KW-0812">Transmembrane</keyword>
<reference evidence="9" key="1">
    <citation type="journal article" date="2016" name="Nature">
        <title>The genome of the seagrass Zostera marina reveals angiosperm adaptation to the sea.</title>
        <authorList>
            <person name="Olsen J.L."/>
            <person name="Rouze P."/>
            <person name="Verhelst B."/>
            <person name="Lin Y.-C."/>
            <person name="Bayer T."/>
            <person name="Collen J."/>
            <person name="Dattolo E."/>
            <person name="De Paoli E."/>
            <person name="Dittami S."/>
            <person name="Maumus F."/>
            <person name="Michel G."/>
            <person name="Kersting A."/>
            <person name="Lauritano C."/>
            <person name="Lohaus R."/>
            <person name="Toepel M."/>
            <person name="Tonon T."/>
            <person name="Vanneste K."/>
            <person name="Amirebrahimi M."/>
            <person name="Brakel J."/>
            <person name="Bostroem C."/>
            <person name="Chovatia M."/>
            <person name="Grimwood J."/>
            <person name="Jenkins J.W."/>
            <person name="Jueterbock A."/>
            <person name="Mraz A."/>
            <person name="Stam W.T."/>
            <person name="Tice H."/>
            <person name="Bornberg-Bauer E."/>
            <person name="Green P.J."/>
            <person name="Pearson G.A."/>
            <person name="Procaccini G."/>
            <person name="Duarte C.M."/>
            <person name="Schmutz J."/>
            <person name="Reusch T.B.H."/>
            <person name="Van de Peer Y."/>
        </authorList>
    </citation>
    <scope>NUCLEOTIDE SEQUENCE [LARGE SCALE GENOMIC DNA]</scope>
    <source>
        <strain evidence="9">cv. Finnish</strain>
    </source>
</reference>
<comment type="function">
    <text evidence="1 7">May be involved in both secretory and endocytic intracellular trafficking in the endosomal/prevacuolar compartments.</text>
</comment>
<dbReference type="GO" id="GO:0016020">
    <property type="term" value="C:membrane"/>
    <property type="evidence" value="ECO:0007669"/>
    <property type="project" value="UniProtKB-SubCell"/>
</dbReference>